<dbReference type="GO" id="GO:0016757">
    <property type="term" value="F:glycosyltransferase activity"/>
    <property type="evidence" value="ECO:0007669"/>
    <property type="project" value="UniProtKB-KW"/>
</dbReference>
<sequence>MVIHLHSGNLDGGVEGLLTLLARQKVADRFWLTHEGPLAQRLRSLEGIHLERIAPTPRWSRPWTLGRARRDLTRRLEAVVPRSTPASASASAVASASAPLKVVAHGAWMLATLGPVLAKHPRVELILALHDVPNERHWVERRARRVRPSWIAANSRVTAEAARHLWGAGVPIALLPPPTVPLPPAALALRDDPDARAERRREWGAAPSDLILLAACRPDPIKGLGTVIEALARLEAPDPPLHAPTVRFWWAGAPHRPQEHREAQRLERLARSHGLLDRGQVRFLGPRQDIPHLLALADLLVQPNLGPEGYGLSFVEALRLGRPVLTTPLGAARDHLDDSCAFWVAPGDPAAIAAVLEQLRHNRSMLARATAQARLRGQEPRFDPHHLLSLWRDLRPRP</sequence>
<keyword evidence="2 3" id="KW-0808">Transferase</keyword>
<dbReference type="PANTHER" id="PTHR12526:SF510">
    <property type="entry name" value="D-INOSITOL 3-PHOSPHATE GLYCOSYLTRANSFERASE"/>
    <property type="match status" value="1"/>
</dbReference>
<keyword evidence="3" id="KW-0614">Plasmid</keyword>
<dbReference type="OrthoDB" id="259238at2"/>
<geneLocation type="plasmid" evidence="3 4">
    <name>pISOP01</name>
</geneLocation>
<proteinExistence type="predicted"/>
<protein>
    <submittedName>
        <fullName evidence="3">Glycosyl transferase group 1</fullName>
    </submittedName>
</protein>
<dbReference type="Pfam" id="PF13692">
    <property type="entry name" value="Glyco_trans_1_4"/>
    <property type="match status" value="1"/>
</dbReference>
<dbReference type="CDD" id="cd03801">
    <property type="entry name" value="GT4_PimA-like"/>
    <property type="match status" value="1"/>
</dbReference>
<keyword evidence="4" id="KW-1185">Reference proteome</keyword>
<evidence type="ECO:0000256" key="2">
    <source>
        <dbReference type="ARBA" id="ARBA00022679"/>
    </source>
</evidence>
<evidence type="ECO:0000256" key="1">
    <source>
        <dbReference type="ARBA" id="ARBA00022676"/>
    </source>
</evidence>
<dbReference type="SUPFAM" id="SSF53756">
    <property type="entry name" value="UDP-Glycosyltransferase/glycogen phosphorylase"/>
    <property type="match status" value="1"/>
</dbReference>
<dbReference type="EMBL" id="CP002354">
    <property type="protein sequence ID" value="ADV64299.1"/>
    <property type="molecule type" value="Genomic_DNA"/>
</dbReference>
<dbReference type="InParanoid" id="E8R6V6"/>
<dbReference type="AlphaFoldDB" id="E8R6V6"/>
<dbReference type="RefSeq" id="WP_013555149.1">
    <property type="nucleotide sequence ID" value="NC_014957.1"/>
</dbReference>
<dbReference type="PANTHER" id="PTHR12526">
    <property type="entry name" value="GLYCOSYLTRANSFERASE"/>
    <property type="match status" value="1"/>
</dbReference>
<reference evidence="3 4" key="2">
    <citation type="journal article" date="2011" name="Stand. Genomic Sci.">
        <title>Complete genome sequence of Isosphaera pallida type strain (IS1B).</title>
        <authorList>
            <consortium name="US DOE Joint Genome Institute (JGI-PGF)"/>
            <person name="Goker M."/>
            <person name="Cleland D."/>
            <person name="Saunders E."/>
            <person name="Lapidus A."/>
            <person name="Nolan M."/>
            <person name="Lucas S."/>
            <person name="Hammon N."/>
            <person name="Deshpande S."/>
            <person name="Cheng J.F."/>
            <person name="Tapia R."/>
            <person name="Han C."/>
            <person name="Goodwin L."/>
            <person name="Pitluck S."/>
            <person name="Liolios K."/>
            <person name="Pagani I."/>
            <person name="Ivanova N."/>
            <person name="Mavromatis K."/>
            <person name="Pati A."/>
            <person name="Chen A."/>
            <person name="Palaniappan K."/>
            <person name="Land M."/>
            <person name="Hauser L."/>
            <person name="Chang Y.J."/>
            <person name="Jeffries C.D."/>
            <person name="Detter J.C."/>
            <person name="Beck B."/>
            <person name="Woyke T."/>
            <person name="Bristow J."/>
            <person name="Eisen J.A."/>
            <person name="Markowitz V."/>
            <person name="Hugenholtz P."/>
            <person name="Kyrpides N.C."/>
            <person name="Klenk H.P."/>
        </authorList>
    </citation>
    <scope>NUCLEOTIDE SEQUENCE [LARGE SCALE GENOMIC DNA]</scope>
    <source>
        <strain evidence="4">ATCC 43644 / DSM 9630 / IS1B</strain>
    </source>
</reference>
<keyword evidence="1" id="KW-0328">Glycosyltransferase</keyword>
<reference key="1">
    <citation type="submission" date="2010-11" db="EMBL/GenBank/DDBJ databases">
        <title>The complete sequence of plasmid of Isophaera pallida ATCC 43644.</title>
        <authorList>
            <consortium name="US DOE Joint Genome Institute (JGI-PGF)"/>
            <person name="Lucas S."/>
            <person name="Copeland A."/>
            <person name="Lapidus A."/>
            <person name="Bruce D."/>
            <person name="Goodwin L."/>
            <person name="Pitluck S."/>
            <person name="Kyrpides N."/>
            <person name="Mavromatis K."/>
            <person name="Pagani I."/>
            <person name="Ivanova N."/>
            <person name="Saunders E."/>
            <person name="Brettin T."/>
            <person name="Detter J.C."/>
            <person name="Han C."/>
            <person name="Tapia R."/>
            <person name="Land M."/>
            <person name="Hauser L."/>
            <person name="Markowitz V."/>
            <person name="Cheng J.-F."/>
            <person name="Hugenholtz P."/>
            <person name="Woyke T."/>
            <person name="Wu D."/>
            <person name="Eisen J.A."/>
        </authorList>
    </citation>
    <scope>NUCLEOTIDE SEQUENCE</scope>
    <source>
        <strain>ATCC 43644</strain>
    </source>
</reference>
<evidence type="ECO:0000313" key="4">
    <source>
        <dbReference type="Proteomes" id="UP000008631"/>
    </source>
</evidence>
<dbReference type="eggNOG" id="COG0438">
    <property type="taxonomic scope" value="Bacteria"/>
</dbReference>
<dbReference type="Gene3D" id="3.40.50.2000">
    <property type="entry name" value="Glycogen Phosphorylase B"/>
    <property type="match status" value="2"/>
</dbReference>
<organism evidence="3 4">
    <name type="scientific">Isosphaera pallida (strain ATCC 43644 / DSM 9630 / IS1B)</name>
    <dbReference type="NCBI Taxonomy" id="575540"/>
    <lineage>
        <taxon>Bacteria</taxon>
        <taxon>Pseudomonadati</taxon>
        <taxon>Planctomycetota</taxon>
        <taxon>Planctomycetia</taxon>
        <taxon>Isosphaerales</taxon>
        <taxon>Isosphaeraceae</taxon>
        <taxon>Isosphaera</taxon>
    </lineage>
</organism>
<dbReference type="HOGENOM" id="CLU_009583_0_3_0"/>
<name>E8R6V6_ISOPI</name>
<gene>
    <name evidence="3" type="ordered locus">Isop_3743</name>
</gene>
<dbReference type="Proteomes" id="UP000008631">
    <property type="component" value="Plasmid pISOP01"/>
</dbReference>
<dbReference type="KEGG" id="ipa:Isop_3743"/>
<evidence type="ECO:0000313" key="3">
    <source>
        <dbReference type="EMBL" id="ADV64299.1"/>
    </source>
</evidence>
<accession>E8R6V6</accession>